<accession>A0A9W7MXR9</accession>
<keyword evidence="3" id="KW-1185">Reference proteome</keyword>
<dbReference type="OrthoDB" id="994333at2759"/>
<organism evidence="2 3">
    <name type="scientific">Hibiscus trionum</name>
    <name type="common">Flower of an hour</name>
    <dbReference type="NCBI Taxonomy" id="183268"/>
    <lineage>
        <taxon>Eukaryota</taxon>
        <taxon>Viridiplantae</taxon>
        <taxon>Streptophyta</taxon>
        <taxon>Embryophyta</taxon>
        <taxon>Tracheophyta</taxon>
        <taxon>Spermatophyta</taxon>
        <taxon>Magnoliopsida</taxon>
        <taxon>eudicotyledons</taxon>
        <taxon>Gunneridae</taxon>
        <taxon>Pentapetalae</taxon>
        <taxon>rosids</taxon>
        <taxon>malvids</taxon>
        <taxon>Malvales</taxon>
        <taxon>Malvaceae</taxon>
        <taxon>Malvoideae</taxon>
        <taxon>Hibiscus</taxon>
    </lineage>
</organism>
<dbReference type="PANTHER" id="PTHR31286">
    <property type="entry name" value="GLYCINE-RICH CELL WALL STRUCTURAL PROTEIN 1.8-LIKE"/>
    <property type="match status" value="1"/>
</dbReference>
<dbReference type="AlphaFoldDB" id="A0A9W7MXR9"/>
<dbReference type="EMBL" id="BSYR01000077">
    <property type="protein sequence ID" value="GMJ15251.1"/>
    <property type="molecule type" value="Genomic_DNA"/>
</dbReference>
<gene>
    <name evidence="2" type="ORF">HRI_005194300</name>
</gene>
<reference evidence="2" key="1">
    <citation type="submission" date="2023-05" db="EMBL/GenBank/DDBJ databases">
        <title>Genome and transcriptome analyses reveal genes involved in the formation of fine ridges on petal epidermal cells in Hibiscus trionum.</title>
        <authorList>
            <person name="Koshimizu S."/>
            <person name="Masuda S."/>
            <person name="Ishii T."/>
            <person name="Shirasu K."/>
            <person name="Hoshino A."/>
            <person name="Arita M."/>
        </authorList>
    </citation>
    <scope>NUCLEOTIDE SEQUENCE</scope>
    <source>
        <strain evidence="2">Hamamatsu line</strain>
    </source>
</reference>
<dbReference type="InterPro" id="IPR040256">
    <property type="entry name" value="At4g02000-like"/>
</dbReference>
<dbReference type="PANTHER" id="PTHR31286:SF99">
    <property type="entry name" value="DUF4283 DOMAIN-CONTAINING PROTEIN"/>
    <property type="match status" value="1"/>
</dbReference>
<dbReference type="Proteomes" id="UP001165190">
    <property type="component" value="Unassembled WGS sequence"/>
</dbReference>
<protein>
    <recommendedName>
        <fullName evidence="1">DUF4283 domain-containing protein</fullName>
    </recommendedName>
</protein>
<name>A0A9W7MXR9_HIBTR</name>
<evidence type="ECO:0000259" key="1">
    <source>
        <dbReference type="Pfam" id="PF14111"/>
    </source>
</evidence>
<evidence type="ECO:0000313" key="3">
    <source>
        <dbReference type="Proteomes" id="UP001165190"/>
    </source>
</evidence>
<dbReference type="Pfam" id="PF14111">
    <property type="entry name" value="DUF4283"/>
    <property type="match status" value="1"/>
</dbReference>
<evidence type="ECO:0000313" key="2">
    <source>
        <dbReference type="EMBL" id="GMJ15251.1"/>
    </source>
</evidence>
<sequence>MDMDGSPSLQPLCLGSNPSDSGLKDCDRSMLADHMVLGDKSSQLSFRDIASGHASGAQNDNFISDLDVSLGEEDVVTSIAGSFPEIRFSNHIHEEIDAKLSKSLIVRLLVRSIGFRALKNQNNALWCPKGEINVIDLDNDYYLVRSQWRTTMNMCLLEGRGWCMANGNHLMVQPWSREFFTSADHPKQILAWLHLPSLSYRYYCKSLLRATANMLGVMVRIDFNTSEGFQGRFARLVVVVKLDEPLFLGIVIDGEYQPIEYEGLSIICFGCGKYDH</sequence>
<feature type="domain" description="DUF4283" evidence="1">
    <location>
        <begin position="98"/>
        <end position="179"/>
    </location>
</feature>
<proteinExistence type="predicted"/>
<dbReference type="InterPro" id="IPR025558">
    <property type="entry name" value="DUF4283"/>
</dbReference>
<comment type="caution">
    <text evidence="2">The sequence shown here is derived from an EMBL/GenBank/DDBJ whole genome shotgun (WGS) entry which is preliminary data.</text>
</comment>